<dbReference type="PaxDb" id="65489-OBART10G01110.1"/>
<protein>
    <submittedName>
        <fullName evidence="1">Uncharacterized protein</fullName>
    </submittedName>
</protein>
<dbReference type="HOGENOM" id="CLU_2658371_0_0_1"/>
<name>A0A0D3HAR1_9ORYZ</name>
<keyword evidence="2" id="KW-1185">Reference proteome</keyword>
<proteinExistence type="predicted"/>
<dbReference type="Gramene" id="OBART10G01110.1">
    <property type="protein sequence ID" value="OBART10G01110.1"/>
    <property type="gene ID" value="OBART10G01110"/>
</dbReference>
<sequence>MLNFKATINLTAKEADGLHNLGFTQTTDGVVKWRSGGDGRGCHLQLQCLLLGRTGESPVEEWMAAAAATTMRRTDA</sequence>
<accession>A0A0D3HAR1</accession>
<dbReference type="Proteomes" id="UP000026960">
    <property type="component" value="Chromosome 10"/>
</dbReference>
<evidence type="ECO:0000313" key="1">
    <source>
        <dbReference type="EnsemblPlants" id="OBART10G01110.1"/>
    </source>
</evidence>
<organism evidence="1">
    <name type="scientific">Oryza barthii</name>
    <dbReference type="NCBI Taxonomy" id="65489"/>
    <lineage>
        <taxon>Eukaryota</taxon>
        <taxon>Viridiplantae</taxon>
        <taxon>Streptophyta</taxon>
        <taxon>Embryophyta</taxon>
        <taxon>Tracheophyta</taxon>
        <taxon>Spermatophyta</taxon>
        <taxon>Magnoliopsida</taxon>
        <taxon>Liliopsida</taxon>
        <taxon>Poales</taxon>
        <taxon>Poaceae</taxon>
        <taxon>BOP clade</taxon>
        <taxon>Oryzoideae</taxon>
        <taxon>Oryzeae</taxon>
        <taxon>Oryzinae</taxon>
        <taxon>Oryza</taxon>
    </lineage>
</organism>
<evidence type="ECO:0000313" key="2">
    <source>
        <dbReference type="Proteomes" id="UP000026960"/>
    </source>
</evidence>
<dbReference type="AlphaFoldDB" id="A0A0D3HAR1"/>
<dbReference type="EnsemblPlants" id="OBART10G01110.1">
    <property type="protein sequence ID" value="OBART10G01110.1"/>
    <property type="gene ID" value="OBART10G01110"/>
</dbReference>
<reference evidence="1" key="1">
    <citation type="journal article" date="2009" name="Rice">
        <title>De Novo Next Generation Sequencing of Plant Genomes.</title>
        <authorList>
            <person name="Rounsley S."/>
            <person name="Marri P.R."/>
            <person name="Yu Y."/>
            <person name="He R."/>
            <person name="Sisneros N."/>
            <person name="Goicoechea J.L."/>
            <person name="Lee S.J."/>
            <person name="Angelova A."/>
            <person name="Kudrna D."/>
            <person name="Luo M."/>
            <person name="Affourtit J."/>
            <person name="Desany B."/>
            <person name="Knight J."/>
            <person name="Niazi F."/>
            <person name="Egholm M."/>
            <person name="Wing R.A."/>
        </authorList>
    </citation>
    <scope>NUCLEOTIDE SEQUENCE [LARGE SCALE GENOMIC DNA]</scope>
    <source>
        <strain evidence="1">cv. IRGC 105608</strain>
    </source>
</reference>
<reference evidence="1" key="2">
    <citation type="submission" date="2015-03" db="UniProtKB">
        <authorList>
            <consortium name="EnsemblPlants"/>
        </authorList>
    </citation>
    <scope>IDENTIFICATION</scope>
</reference>